<sequence>MHFSLHKEGPVYDPRASPAERSCKQPAEPGGRGAERGGRARSGGPRASCLPPGSAVSAGAPPTAAVMRREGWSRRAPARFGVLARPAGAPSAHC</sequence>
<proteinExistence type="predicted"/>
<evidence type="ECO:0000256" key="1">
    <source>
        <dbReference type="SAM" id="MobiDB-lite"/>
    </source>
</evidence>
<keyword evidence="3" id="KW-1185">Reference proteome</keyword>
<accession>A0ABN8YR48</accession>
<feature type="region of interest" description="Disordered" evidence="1">
    <location>
        <begin position="1"/>
        <end position="62"/>
    </location>
</feature>
<gene>
    <name evidence="2" type="ORF">MRATA1EN1_LOCUS13019</name>
</gene>
<dbReference type="Proteomes" id="UP001176941">
    <property type="component" value="Chromosome 22"/>
</dbReference>
<dbReference type="EMBL" id="OX459958">
    <property type="protein sequence ID" value="CAI9164057.1"/>
    <property type="molecule type" value="Genomic_DNA"/>
</dbReference>
<feature type="compositionally biased region" description="Basic and acidic residues" evidence="1">
    <location>
        <begin position="1"/>
        <end position="10"/>
    </location>
</feature>
<organism evidence="2 3">
    <name type="scientific">Rangifer tarandus platyrhynchus</name>
    <name type="common">Svalbard reindeer</name>
    <dbReference type="NCBI Taxonomy" id="3082113"/>
    <lineage>
        <taxon>Eukaryota</taxon>
        <taxon>Metazoa</taxon>
        <taxon>Chordata</taxon>
        <taxon>Craniata</taxon>
        <taxon>Vertebrata</taxon>
        <taxon>Euteleostomi</taxon>
        <taxon>Mammalia</taxon>
        <taxon>Eutheria</taxon>
        <taxon>Laurasiatheria</taxon>
        <taxon>Artiodactyla</taxon>
        <taxon>Ruminantia</taxon>
        <taxon>Pecora</taxon>
        <taxon>Cervidae</taxon>
        <taxon>Odocoileinae</taxon>
        <taxon>Rangifer</taxon>
    </lineage>
</organism>
<evidence type="ECO:0000313" key="2">
    <source>
        <dbReference type="EMBL" id="CAI9164057.1"/>
    </source>
</evidence>
<protein>
    <submittedName>
        <fullName evidence="2">Uncharacterized protein</fullName>
    </submittedName>
</protein>
<feature type="compositionally biased region" description="Low complexity" evidence="1">
    <location>
        <begin position="42"/>
        <end position="62"/>
    </location>
</feature>
<name>A0ABN8YR48_RANTA</name>
<reference evidence="2" key="1">
    <citation type="submission" date="2023-04" db="EMBL/GenBank/DDBJ databases">
        <authorList>
            <consortium name="ELIXIR-Norway"/>
        </authorList>
    </citation>
    <scope>NUCLEOTIDE SEQUENCE [LARGE SCALE GENOMIC DNA]</scope>
</reference>
<evidence type="ECO:0000313" key="3">
    <source>
        <dbReference type="Proteomes" id="UP001176941"/>
    </source>
</evidence>